<dbReference type="KEGG" id="kpin:30176185"/>
<keyword evidence="3" id="KW-1185">Reference proteome</keyword>
<dbReference type="STRING" id="1296096.A0A1B9HSA5"/>
<dbReference type="EMBL" id="CP144519">
    <property type="protein sequence ID" value="WWC66101.1"/>
    <property type="molecule type" value="Genomic_DNA"/>
</dbReference>
<evidence type="ECO:0008006" key="4">
    <source>
        <dbReference type="Google" id="ProtNLM"/>
    </source>
</evidence>
<sequence>MIGLKIRPYQSPISLSTVPGQNGSMVISGSIELNSTCRQVIPGLEVIFAVMMDQRAEVGKKWSRPQIIDIYQTAVVQGNQEVDAGLSTFEFNLRINCSIPCSRVTQFDRVFHRIHAVIPQQPPAYTVTEHATALRLPQSQLKKLLMSKLSHPSDTFRHPITKVASIATTTEEVQVYGSKYLDAAPVPGWVDVVDIPELGSEIVLRSDQNLISLGSILDIQLNLRNLCPDLTLHSWSMTLHQDTVSASGTLLSSPPTSYQDVFTIGGDKNLTHLYVCPGRDRPKEGSYIWRGTNARELDGISSPKNVDTSEFTLSLRARLPSPMIGGIPSSTGVAGFASVQHTFRITLYYSILGEDLRGQELPRKNGLPVEGTIRTWTYTRPMSILSDLQGLEKAPTPTYSEHCDDLDVVDLMLKSSKLVSSLNLPHMASMLQSRADLLRPAEPNLDILKHRIATHWRDTGGLCSCFDEQNIKGDEACRDDGTTNLHESSKGHAMLAYLQ</sequence>
<name>A0A1B9HSA5_9TREE</name>
<gene>
    <name evidence="1" type="ORF">I206_07816</name>
    <name evidence="2" type="ORF">I206_100001</name>
</gene>
<proteinExistence type="predicted"/>
<dbReference type="RefSeq" id="XP_019007365.1">
    <property type="nucleotide sequence ID" value="XM_019159501.1"/>
</dbReference>
<organism evidence="1">
    <name type="scientific">Kwoniella pini CBS 10737</name>
    <dbReference type="NCBI Taxonomy" id="1296096"/>
    <lineage>
        <taxon>Eukaryota</taxon>
        <taxon>Fungi</taxon>
        <taxon>Dikarya</taxon>
        <taxon>Basidiomycota</taxon>
        <taxon>Agaricomycotina</taxon>
        <taxon>Tremellomycetes</taxon>
        <taxon>Tremellales</taxon>
        <taxon>Cryptococcaceae</taxon>
        <taxon>Kwoniella</taxon>
    </lineage>
</organism>
<evidence type="ECO:0000313" key="3">
    <source>
        <dbReference type="Proteomes" id="UP000094020"/>
    </source>
</evidence>
<evidence type="ECO:0000313" key="2">
    <source>
        <dbReference type="EMBL" id="WWC66101.1"/>
    </source>
</evidence>
<evidence type="ECO:0000313" key="1">
    <source>
        <dbReference type="EMBL" id="OCF46146.1"/>
    </source>
</evidence>
<reference evidence="1" key="3">
    <citation type="submission" date="2016-07" db="EMBL/GenBank/DDBJ databases">
        <title>Evolution of pathogenesis and genome organization in the Tremellales.</title>
        <authorList>
            <person name="Cuomo C."/>
            <person name="Litvintseva A."/>
            <person name="Heitman J."/>
            <person name="Chen Y."/>
            <person name="Sun S."/>
            <person name="Springer D."/>
            <person name="Dromer F."/>
            <person name="Young S."/>
            <person name="Zeng Q."/>
            <person name="Chapman S."/>
            <person name="Gujja S."/>
            <person name="Saif S."/>
            <person name="Birren B."/>
        </authorList>
    </citation>
    <scope>NUCLEOTIDE SEQUENCE</scope>
    <source>
        <strain evidence="1">CBS 10737</strain>
    </source>
</reference>
<dbReference type="AlphaFoldDB" id="A0A1B9HSA5"/>
<protein>
    <recommendedName>
        <fullName evidence="4">Arrestin-like N-terminal domain-containing protein</fullName>
    </recommendedName>
</protein>
<dbReference type="EMBL" id="KV700119">
    <property type="protein sequence ID" value="OCF46146.1"/>
    <property type="molecule type" value="Genomic_DNA"/>
</dbReference>
<dbReference type="GeneID" id="30176185"/>
<dbReference type="Proteomes" id="UP000094020">
    <property type="component" value="Chromosome 1"/>
</dbReference>
<reference evidence="1" key="1">
    <citation type="submission" date="2013-07" db="EMBL/GenBank/DDBJ databases">
        <title>The Genome Sequence of Cryptococcus pinus CBS10737.</title>
        <authorList>
            <consortium name="The Broad Institute Genome Sequencing Platform"/>
            <person name="Cuomo C."/>
            <person name="Litvintseva A."/>
            <person name="Chen Y."/>
            <person name="Heitman J."/>
            <person name="Sun S."/>
            <person name="Springer D."/>
            <person name="Dromer F."/>
            <person name="Young S.K."/>
            <person name="Zeng Q."/>
            <person name="Gargeya S."/>
            <person name="Fitzgerald M."/>
            <person name="Abouelleil A."/>
            <person name="Alvarado L."/>
            <person name="Berlin A.M."/>
            <person name="Chapman S.B."/>
            <person name="Dewar J."/>
            <person name="Goldberg J."/>
            <person name="Griggs A."/>
            <person name="Gujja S."/>
            <person name="Hansen M."/>
            <person name="Howarth C."/>
            <person name="Imamovic A."/>
            <person name="Larimer J."/>
            <person name="McCowan C."/>
            <person name="Murphy C."/>
            <person name="Pearson M."/>
            <person name="Priest M."/>
            <person name="Roberts A."/>
            <person name="Saif S."/>
            <person name="Shea T."/>
            <person name="Sykes S."/>
            <person name="Wortman J."/>
            <person name="Nusbaum C."/>
            <person name="Birren B."/>
        </authorList>
    </citation>
    <scope>NUCLEOTIDE SEQUENCE [LARGE SCALE GENOMIC DNA]</scope>
    <source>
        <strain evidence="1">CBS 10737</strain>
    </source>
</reference>
<reference evidence="2" key="4">
    <citation type="submission" date="2024-02" db="EMBL/GenBank/DDBJ databases">
        <title>Comparative genomics of Cryptococcus and Kwoniella reveals pathogenesis evolution and contrasting modes of karyotype evolution via chromosome fusion or intercentromeric recombination.</title>
        <authorList>
            <person name="Coelho M.A."/>
            <person name="David-Palma M."/>
            <person name="Shea T."/>
            <person name="Bowers K."/>
            <person name="McGinley-Smith S."/>
            <person name="Mohammad A.W."/>
            <person name="Gnirke A."/>
            <person name="Yurkov A.M."/>
            <person name="Nowrousian M."/>
            <person name="Sun S."/>
            <person name="Cuomo C.A."/>
            <person name="Heitman J."/>
        </authorList>
    </citation>
    <scope>NUCLEOTIDE SEQUENCE</scope>
    <source>
        <strain evidence="2">CBS 10737</strain>
    </source>
</reference>
<reference evidence="2" key="2">
    <citation type="submission" date="2013-07" db="EMBL/GenBank/DDBJ databases">
        <authorList>
            <consortium name="The Broad Institute Genome Sequencing Platform"/>
            <person name="Cuomo C."/>
            <person name="Litvintseva A."/>
            <person name="Chen Y."/>
            <person name="Heitman J."/>
            <person name="Sun S."/>
            <person name="Springer D."/>
            <person name="Dromer F."/>
            <person name="Young S.K."/>
            <person name="Zeng Q."/>
            <person name="Gargeya S."/>
            <person name="Fitzgerald M."/>
            <person name="Abouelleil A."/>
            <person name="Alvarado L."/>
            <person name="Berlin A.M."/>
            <person name="Chapman S.B."/>
            <person name="Dewar J."/>
            <person name="Goldberg J."/>
            <person name="Griggs A."/>
            <person name="Gujja S."/>
            <person name="Hansen M."/>
            <person name="Howarth C."/>
            <person name="Imamovic A."/>
            <person name="Larimer J."/>
            <person name="McCowan C."/>
            <person name="Murphy C."/>
            <person name="Pearson M."/>
            <person name="Priest M."/>
            <person name="Roberts A."/>
            <person name="Saif S."/>
            <person name="Shea T."/>
            <person name="Sykes S."/>
            <person name="Wortman J."/>
            <person name="Nusbaum C."/>
            <person name="Birren B."/>
        </authorList>
    </citation>
    <scope>NUCLEOTIDE SEQUENCE</scope>
    <source>
        <strain evidence="2">CBS 10737</strain>
    </source>
</reference>
<dbReference type="OrthoDB" id="2565031at2759"/>
<accession>A0A1B9HSA5</accession>